<evidence type="ECO:0000313" key="1">
    <source>
        <dbReference type="EMBL" id="RRT80530.1"/>
    </source>
</evidence>
<name>A0A427AWA0_ENSVE</name>
<proteinExistence type="predicted"/>
<gene>
    <name evidence="1" type="ORF">B296_00017031</name>
</gene>
<organism evidence="1 2">
    <name type="scientific">Ensete ventricosum</name>
    <name type="common">Abyssinian banana</name>
    <name type="synonym">Musa ensete</name>
    <dbReference type="NCBI Taxonomy" id="4639"/>
    <lineage>
        <taxon>Eukaryota</taxon>
        <taxon>Viridiplantae</taxon>
        <taxon>Streptophyta</taxon>
        <taxon>Embryophyta</taxon>
        <taxon>Tracheophyta</taxon>
        <taxon>Spermatophyta</taxon>
        <taxon>Magnoliopsida</taxon>
        <taxon>Liliopsida</taxon>
        <taxon>Zingiberales</taxon>
        <taxon>Musaceae</taxon>
        <taxon>Ensete</taxon>
    </lineage>
</organism>
<sequence>MAILVCPRLLRLANGESLTTPIVGYGECWPVSSQSMLGPDGIGRGRPRLRPLEVRDVRPREGALDH</sequence>
<protein>
    <submittedName>
        <fullName evidence="1">Uncharacterized protein</fullName>
    </submittedName>
</protein>
<dbReference type="Proteomes" id="UP000287651">
    <property type="component" value="Unassembled WGS sequence"/>
</dbReference>
<dbReference type="AlphaFoldDB" id="A0A427AWA0"/>
<evidence type="ECO:0000313" key="2">
    <source>
        <dbReference type="Proteomes" id="UP000287651"/>
    </source>
</evidence>
<dbReference type="EMBL" id="AMZH03001121">
    <property type="protein sequence ID" value="RRT80530.1"/>
    <property type="molecule type" value="Genomic_DNA"/>
</dbReference>
<reference evidence="1 2" key="1">
    <citation type="journal article" date="2014" name="Agronomy (Basel)">
        <title>A Draft Genome Sequence for Ensete ventricosum, the Drought-Tolerant Tree Against Hunger.</title>
        <authorList>
            <person name="Harrison J."/>
            <person name="Moore K.A."/>
            <person name="Paszkiewicz K."/>
            <person name="Jones T."/>
            <person name="Grant M."/>
            <person name="Ambacheew D."/>
            <person name="Muzemil S."/>
            <person name="Studholme D.J."/>
        </authorList>
    </citation>
    <scope>NUCLEOTIDE SEQUENCE [LARGE SCALE GENOMIC DNA]</scope>
</reference>
<accession>A0A427AWA0</accession>
<comment type="caution">
    <text evidence="1">The sequence shown here is derived from an EMBL/GenBank/DDBJ whole genome shotgun (WGS) entry which is preliminary data.</text>
</comment>